<keyword evidence="4" id="KW-1185">Reference proteome</keyword>
<dbReference type="EMBL" id="CAJNOH010000411">
    <property type="protein sequence ID" value="CAF1032115.1"/>
    <property type="molecule type" value="Genomic_DNA"/>
</dbReference>
<evidence type="ECO:0000313" key="1">
    <source>
        <dbReference type="EMBL" id="CAF1032115.1"/>
    </source>
</evidence>
<comment type="caution">
    <text evidence="1">The sequence shown here is derived from an EMBL/GenBank/DDBJ whole genome shotgun (WGS) entry which is preliminary data.</text>
</comment>
<accession>A0A814J7A2</accession>
<sequence length="107" mass="12326">MSFTKFVSYILKFIVNDYGLEALSKSSEIDNRFNYMLNLIDLVPLVLDENKNGLPLPSQGIIQIITQHSCVPQTPLYQLFHQRIQSLADNVKQILMEIQMKKRGSKI</sequence>
<reference evidence="1" key="1">
    <citation type="submission" date="2021-02" db="EMBL/GenBank/DDBJ databases">
        <authorList>
            <person name="Nowell W R."/>
        </authorList>
    </citation>
    <scope>NUCLEOTIDE SEQUENCE</scope>
</reference>
<dbReference type="Proteomes" id="UP000663854">
    <property type="component" value="Unassembled WGS sequence"/>
</dbReference>
<dbReference type="EMBL" id="CAJNOL010000692">
    <property type="protein sequence ID" value="CAF1168268.1"/>
    <property type="molecule type" value="Genomic_DNA"/>
</dbReference>
<proteinExistence type="predicted"/>
<organism evidence="1 3">
    <name type="scientific">Rotaria sordida</name>
    <dbReference type="NCBI Taxonomy" id="392033"/>
    <lineage>
        <taxon>Eukaryota</taxon>
        <taxon>Metazoa</taxon>
        <taxon>Spiralia</taxon>
        <taxon>Gnathifera</taxon>
        <taxon>Rotifera</taxon>
        <taxon>Eurotatoria</taxon>
        <taxon>Bdelloidea</taxon>
        <taxon>Philodinida</taxon>
        <taxon>Philodinidae</taxon>
        <taxon>Rotaria</taxon>
    </lineage>
</organism>
<evidence type="ECO:0000313" key="4">
    <source>
        <dbReference type="Proteomes" id="UP000663870"/>
    </source>
</evidence>
<name>A0A814J7A2_9BILA</name>
<gene>
    <name evidence="2" type="ORF">JXQ802_LOCUS22646</name>
    <name evidence="1" type="ORF">PYM288_LOCUS16192</name>
</gene>
<dbReference type="Proteomes" id="UP000663870">
    <property type="component" value="Unassembled WGS sequence"/>
</dbReference>
<evidence type="ECO:0000313" key="2">
    <source>
        <dbReference type="EMBL" id="CAF1168268.1"/>
    </source>
</evidence>
<protein>
    <submittedName>
        <fullName evidence="1">Uncharacterized protein</fullName>
    </submittedName>
</protein>
<dbReference type="AlphaFoldDB" id="A0A814J7A2"/>
<evidence type="ECO:0000313" key="3">
    <source>
        <dbReference type="Proteomes" id="UP000663854"/>
    </source>
</evidence>